<sequence length="45" mass="5014">MKDDSGLCCHALLICCLEDCNNISEINCPLICKAQGNYTNYNPVY</sequence>
<reference evidence="1" key="1">
    <citation type="submission" date="2014-09" db="EMBL/GenBank/DDBJ databases">
        <authorList>
            <person name="Magalhaes I.L.F."/>
            <person name="Oliveira U."/>
            <person name="Santos F.R."/>
            <person name="Vidigal T.H.D.A."/>
            <person name="Brescovit A.D."/>
            <person name="Santos A.J."/>
        </authorList>
    </citation>
    <scope>NUCLEOTIDE SEQUENCE</scope>
    <source>
        <tissue evidence="1">Shoot tissue taken approximately 20 cm above the soil surface</tissue>
    </source>
</reference>
<protein>
    <submittedName>
        <fullName evidence="1">Uncharacterized protein</fullName>
    </submittedName>
</protein>
<proteinExistence type="predicted"/>
<reference evidence="1" key="2">
    <citation type="journal article" date="2015" name="Data Brief">
        <title>Shoot transcriptome of the giant reed, Arundo donax.</title>
        <authorList>
            <person name="Barrero R.A."/>
            <person name="Guerrero F.D."/>
            <person name="Moolhuijzen P."/>
            <person name="Goolsby J.A."/>
            <person name="Tidwell J."/>
            <person name="Bellgard S.E."/>
            <person name="Bellgard M.I."/>
        </authorList>
    </citation>
    <scope>NUCLEOTIDE SEQUENCE</scope>
    <source>
        <tissue evidence="1">Shoot tissue taken approximately 20 cm above the soil surface</tissue>
    </source>
</reference>
<name>A0A0A8Z706_ARUDO</name>
<evidence type="ECO:0000313" key="1">
    <source>
        <dbReference type="EMBL" id="JAD35179.1"/>
    </source>
</evidence>
<dbReference type="AlphaFoldDB" id="A0A0A8Z706"/>
<organism evidence="1">
    <name type="scientific">Arundo donax</name>
    <name type="common">Giant reed</name>
    <name type="synonym">Donax arundinaceus</name>
    <dbReference type="NCBI Taxonomy" id="35708"/>
    <lineage>
        <taxon>Eukaryota</taxon>
        <taxon>Viridiplantae</taxon>
        <taxon>Streptophyta</taxon>
        <taxon>Embryophyta</taxon>
        <taxon>Tracheophyta</taxon>
        <taxon>Spermatophyta</taxon>
        <taxon>Magnoliopsida</taxon>
        <taxon>Liliopsida</taxon>
        <taxon>Poales</taxon>
        <taxon>Poaceae</taxon>
        <taxon>PACMAD clade</taxon>
        <taxon>Arundinoideae</taxon>
        <taxon>Arundineae</taxon>
        <taxon>Arundo</taxon>
    </lineage>
</organism>
<dbReference type="EMBL" id="GBRH01262716">
    <property type="protein sequence ID" value="JAD35179.1"/>
    <property type="molecule type" value="Transcribed_RNA"/>
</dbReference>
<accession>A0A0A8Z706</accession>